<evidence type="ECO:0000256" key="3">
    <source>
        <dbReference type="ARBA" id="ARBA00023163"/>
    </source>
</evidence>
<dbReference type="OrthoDB" id="4369689at2759"/>
<evidence type="ECO:0000313" key="7">
    <source>
        <dbReference type="Proteomes" id="UP000288859"/>
    </source>
</evidence>
<evidence type="ECO:0000256" key="2">
    <source>
        <dbReference type="ARBA" id="ARBA00023125"/>
    </source>
</evidence>
<keyword evidence="2" id="KW-0238">DNA-binding</keyword>
<accession>A0A438NA72</accession>
<dbReference type="SUPFAM" id="SSF57701">
    <property type="entry name" value="Zn2/Cys6 DNA-binding domain"/>
    <property type="match status" value="1"/>
</dbReference>
<organism evidence="6 7">
    <name type="scientific">Exophiala mesophila</name>
    <name type="common">Black yeast-like fungus</name>
    <dbReference type="NCBI Taxonomy" id="212818"/>
    <lineage>
        <taxon>Eukaryota</taxon>
        <taxon>Fungi</taxon>
        <taxon>Dikarya</taxon>
        <taxon>Ascomycota</taxon>
        <taxon>Pezizomycotina</taxon>
        <taxon>Eurotiomycetes</taxon>
        <taxon>Chaetothyriomycetidae</taxon>
        <taxon>Chaetothyriales</taxon>
        <taxon>Herpotrichiellaceae</taxon>
        <taxon>Exophiala</taxon>
    </lineage>
</organism>
<sequence>MSVERAINAPKLKRQKVAVACDPCRSRKVKCDGREPGKRDIATLVLELRGHLENINSLFQFANRVRGEQEVLSLAPGTRALLYEQTCQQIMSNCFTTESDCLNNASMVNWQIIAINQSGQWETGPLIC</sequence>
<dbReference type="InterPro" id="IPR001138">
    <property type="entry name" value="Zn2Cys6_DnaBD"/>
</dbReference>
<dbReference type="Pfam" id="PF00172">
    <property type="entry name" value="Zn_clus"/>
    <property type="match status" value="1"/>
</dbReference>
<feature type="domain" description="Zn(2)-C6 fungal-type" evidence="5">
    <location>
        <begin position="19"/>
        <end position="36"/>
    </location>
</feature>
<reference evidence="6 7" key="1">
    <citation type="submission" date="2017-03" db="EMBL/GenBank/DDBJ databases">
        <title>Genomes of endolithic fungi from Antarctica.</title>
        <authorList>
            <person name="Coleine C."/>
            <person name="Masonjones S."/>
            <person name="Stajich J.E."/>
        </authorList>
    </citation>
    <scope>NUCLEOTIDE SEQUENCE [LARGE SCALE GENOMIC DNA]</scope>
    <source>
        <strain evidence="6 7">CCFEE 6314</strain>
    </source>
</reference>
<evidence type="ECO:0000259" key="5">
    <source>
        <dbReference type="Pfam" id="PF00172"/>
    </source>
</evidence>
<evidence type="ECO:0000256" key="4">
    <source>
        <dbReference type="ARBA" id="ARBA00023242"/>
    </source>
</evidence>
<dbReference type="CDD" id="cd00067">
    <property type="entry name" value="GAL4"/>
    <property type="match status" value="1"/>
</dbReference>
<dbReference type="GO" id="GO:0003677">
    <property type="term" value="F:DNA binding"/>
    <property type="evidence" value="ECO:0007669"/>
    <property type="project" value="UniProtKB-KW"/>
</dbReference>
<keyword evidence="4" id="KW-0539">Nucleus</keyword>
<gene>
    <name evidence="6" type="ORF">B0A52_03721</name>
</gene>
<proteinExistence type="predicted"/>
<dbReference type="GO" id="GO:0000981">
    <property type="term" value="F:DNA-binding transcription factor activity, RNA polymerase II-specific"/>
    <property type="evidence" value="ECO:0007669"/>
    <property type="project" value="InterPro"/>
</dbReference>
<dbReference type="GO" id="GO:0008270">
    <property type="term" value="F:zinc ion binding"/>
    <property type="evidence" value="ECO:0007669"/>
    <property type="project" value="InterPro"/>
</dbReference>
<dbReference type="Gene3D" id="4.10.240.10">
    <property type="entry name" value="Zn(2)-C6 fungal-type DNA-binding domain"/>
    <property type="match status" value="1"/>
</dbReference>
<keyword evidence="3" id="KW-0804">Transcription</keyword>
<evidence type="ECO:0000313" key="6">
    <source>
        <dbReference type="EMBL" id="RVX72531.1"/>
    </source>
</evidence>
<protein>
    <recommendedName>
        <fullName evidence="5">Zn(2)-C6 fungal-type domain-containing protein</fullName>
    </recommendedName>
</protein>
<dbReference type="AlphaFoldDB" id="A0A438NA72"/>
<comment type="caution">
    <text evidence="6">The sequence shown here is derived from an EMBL/GenBank/DDBJ whole genome shotgun (WGS) entry which is preliminary data.</text>
</comment>
<dbReference type="InterPro" id="IPR036864">
    <property type="entry name" value="Zn2-C6_fun-type_DNA-bd_sf"/>
</dbReference>
<keyword evidence="1" id="KW-0805">Transcription regulation</keyword>
<name>A0A438NA72_EXOME</name>
<dbReference type="Proteomes" id="UP000288859">
    <property type="component" value="Unassembled WGS sequence"/>
</dbReference>
<dbReference type="EMBL" id="NAJM01000012">
    <property type="protein sequence ID" value="RVX72531.1"/>
    <property type="molecule type" value="Genomic_DNA"/>
</dbReference>
<evidence type="ECO:0000256" key="1">
    <source>
        <dbReference type="ARBA" id="ARBA00023015"/>
    </source>
</evidence>